<reference evidence="2" key="1">
    <citation type="journal article" date="2015" name="Nat. Genet.">
        <title>The genome and transcriptome of the zoonotic hookworm Ancylostoma ceylanicum identify infection-specific gene families.</title>
        <authorList>
            <person name="Schwarz E.M."/>
            <person name="Hu Y."/>
            <person name="Antoshechkin I."/>
            <person name="Miller M.M."/>
            <person name="Sternberg P.W."/>
            <person name="Aroian R.V."/>
        </authorList>
    </citation>
    <scope>NUCLEOTIDE SEQUENCE</scope>
    <source>
        <strain evidence="2">HY135</strain>
    </source>
</reference>
<sequence length="74" mass="8117">MATKILCTKTAQPVVYTTCDRLFHHVELKSCVSSHFGFDPTATRADSGPPRPPLIPTMYAKCPKWPTNLSSGPN</sequence>
<comment type="caution">
    <text evidence="1">The sequence shown here is derived from an EMBL/GenBank/DDBJ whole genome shotgun (WGS) entry which is preliminary data.</text>
</comment>
<evidence type="ECO:0000313" key="2">
    <source>
        <dbReference type="Proteomes" id="UP000024635"/>
    </source>
</evidence>
<gene>
    <name evidence="1" type="primary">Acey_s0026.g1429</name>
    <name evidence="1" type="ORF">Y032_0026g1429</name>
</gene>
<protein>
    <submittedName>
        <fullName evidence="1">Uncharacterized protein</fullName>
    </submittedName>
</protein>
<proteinExistence type="predicted"/>
<dbReference type="AlphaFoldDB" id="A0A016UWN2"/>
<evidence type="ECO:0000313" key="1">
    <source>
        <dbReference type="EMBL" id="EYC18888.1"/>
    </source>
</evidence>
<dbReference type="EMBL" id="JARK01001362">
    <property type="protein sequence ID" value="EYC18888.1"/>
    <property type="molecule type" value="Genomic_DNA"/>
</dbReference>
<dbReference type="Proteomes" id="UP000024635">
    <property type="component" value="Unassembled WGS sequence"/>
</dbReference>
<name>A0A016UWN2_9BILA</name>
<organism evidence="1 2">
    <name type="scientific">Ancylostoma ceylanicum</name>
    <dbReference type="NCBI Taxonomy" id="53326"/>
    <lineage>
        <taxon>Eukaryota</taxon>
        <taxon>Metazoa</taxon>
        <taxon>Ecdysozoa</taxon>
        <taxon>Nematoda</taxon>
        <taxon>Chromadorea</taxon>
        <taxon>Rhabditida</taxon>
        <taxon>Rhabditina</taxon>
        <taxon>Rhabditomorpha</taxon>
        <taxon>Strongyloidea</taxon>
        <taxon>Ancylostomatidae</taxon>
        <taxon>Ancylostomatinae</taxon>
        <taxon>Ancylostoma</taxon>
    </lineage>
</organism>
<accession>A0A016UWN2</accession>
<keyword evidence="2" id="KW-1185">Reference proteome</keyword>